<evidence type="ECO:0000313" key="14">
    <source>
        <dbReference type="Proteomes" id="UP000538147"/>
    </source>
</evidence>
<evidence type="ECO:0000256" key="5">
    <source>
        <dbReference type="ARBA" id="ARBA00013189"/>
    </source>
</evidence>
<keyword evidence="14" id="KW-1185">Reference proteome</keyword>
<evidence type="ECO:0000256" key="7">
    <source>
        <dbReference type="ARBA" id="ARBA00023027"/>
    </source>
</evidence>
<dbReference type="EMBL" id="JACIIV010000002">
    <property type="protein sequence ID" value="MBB6226096.1"/>
    <property type="molecule type" value="Genomic_DNA"/>
</dbReference>
<protein>
    <recommendedName>
        <fullName evidence="6">UDP-glucose 4-epimerase</fullName>
        <ecNumber evidence="5">5.1.3.2</ecNumber>
    </recommendedName>
    <alternativeName>
        <fullName evidence="11">Galactowaldenase</fullName>
    </alternativeName>
    <alternativeName>
        <fullName evidence="10">UDP-galactose 4-epimerase</fullName>
    </alternativeName>
</protein>
<comment type="cofactor">
    <cofactor evidence="2">
        <name>NAD(+)</name>
        <dbReference type="ChEBI" id="CHEBI:57540"/>
    </cofactor>
</comment>
<evidence type="ECO:0000256" key="9">
    <source>
        <dbReference type="ARBA" id="ARBA00023277"/>
    </source>
</evidence>
<evidence type="ECO:0000256" key="6">
    <source>
        <dbReference type="ARBA" id="ARBA00018569"/>
    </source>
</evidence>
<evidence type="ECO:0000256" key="10">
    <source>
        <dbReference type="ARBA" id="ARBA00031367"/>
    </source>
</evidence>
<proteinExistence type="inferred from homology"/>
<organism evidence="13 14">
    <name type="scientific">Polymorphobacter multimanifer</name>
    <dbReference type="NCBI Taxonomy" id="1070431"/>
    <lineage>
        <taxon>Bacteria</taxon>
        <taxon>Pseudomonadati</taxon>
        <taxon>Pseudomonadota</taxon>
        <taxon>Alphaproteobacteria</taxon>
        <taxon>Sphingomonadales</taxon>
        <taxon>Sphingosinicellaceae</taxon>
        <taxon>Polymorphobacter</taxon>
    </lineage>
</organism>
<comment type="similarity">
    <text evidence="4">Belongs to the NAD(P)-dependent epimerase/dehydratase family.</text>
</comment>
<comment type="pathway">
    <text evidence="3">Carbohydrate metabolism; galactose metabolism.</text>
</comment>
<evidence type="ECO:0000256" key="8">
    <source>
        <dbReference type="ARBA" id="ARBA00023235"/>
    </source>
</evidence>
<comment type="caution">
    <text evidence="13">The sequence shown here is derived from an EMBL/GenBank/DDBJ whole genome shotgun (WGS) entry which is preliminary data.</text>
</comment>
<dbReference type="InterPro" id="IPR036291">
    <property type="entry name" value="NAD(P)-bd_dom_sf"/>
</dbReference>
<dbReference type="EC" id="5.1.3.2" evidence="5"/>
<dbReference type="NCBIfam" id="TIGR01179">
    <property type="entry name" value="galE"/>
    <property type="match status" value="1"/>
</dbReference>
<sequence>MAKHRNRPTPIVQSEPLPKIPIADCPAVLVTGGAGYIGSHAALALLDQGVKVVVLDDMSTGSSLLVPEGAVFVRGKAGDSALVTRIIRRENIGAVMHFAASISVGDSVTQPAAYYRNNLVETLELADTAAAAGVGAVLLSSTAAVYAENDGSRLRETDRLDPINPYGASKAMAERVLRDIAAASPHGMSVGILRYFNVAGADPLGRSGQNSLHPHHLIEIATQVATGQRDMITVHGNDYPTPDGSGVRDYVHVSDIAAAHVLLLRTILAAKGQSLTFNLGYGEGQSVLDVLSALGKVSGRNIPYSFGPRRAGDPASLVADASLASALGWTPAYKDLTTMVGHALAWERQRSKAPEDAVAVAA</sequence>
<dbReference type="InterPro" id="IPR001509">
    <property type="entry name" value="Epimerase_deHydtase"/>
</dbReference>
<keyword evidence="8 13" id="KW-0413">Isomerase</keyword>
<dbReference type="PANTHER" id="PTHR43725:SF53">
    <property type="entry name" value="UDP-ARABINOSE 4-EPIMERASE 1"/>
    <property type="match status" value="1"/>
</dbReference>
<evidence type="ECO:0000256" key="11">
    <source>
        <dbReference type="ARBA" id="ARBA00033067"/>
    </source>
</evidence>
<evidence type="ECO:0000256" key="2">
    <source>
        <dbReference type="ARBA" id="ARBA00001911"/>
    </source>
</evidence>
<reference evidence="13 14" key="1">
    <citation type="submission" date="2020-08" db="EMBL/GenBank/DDBJ databases">
        <title>Genomic Encyclopedia of Type Strains, Phase IV (KMG-IV): sequencing the most valuable type-strain genomes for metagenomic binning, comparative biology and taxonomic classification.</title>
        <authorList>
            <person name="Goeker M."/>
        </authorList>
    </citation>
    <scope>NUCLEOTIDE SEQUENCE [LARGE SCALE GENOMIC DNA]</scope>
    <source>
        <strain evidence="13 14">DSM 102189</strain>
    </source>
</reference>
<accession>A0A841L195</accession>
<dbReference type="Gene3D" id="3.40.50.720">
    <property type="entry name" value="NAD(P)-binding Rossmann-like Domain"/>
    <property type="match status" value="1"/>
</dbReference>
<dbReference type="Pfam" id="PF01370">
    <property type="entry name" value="Epimerase"/>
    <property type="match status" value="1"/>
</dbReference>
<name>A0A841L195_9SPHN</name>
<dbReference type="GO" id="GO:0033499">
    <property type="term" value="P:galactose catabolic process via UDP-galactose, Leloir pathway"/>
    <property type="evidence" value="ECO:0007669"/>
    <property type="project" value="TreeGrafter"/>
</dbReference>
<evidence type="ECO:0000259" key="12">
    <source>
        <dbReference type="Pfam" id="PF01370"/>
    </source>
</evidence>
<dbReference type="UniPathway" id="UPA00214"/>
<evidence type="ECO:0000313" key="13">
    <source>
        <dbReference type="EMBL" id="MBB6226096.1"/>
    </source>
</evidence>
<dbReference type="GO" id="GO:0003978">
    <property type="term" value="F:UDP-glucose 4-epimerase activity"/>
    <property type="evidence" value="ECO:0007669"/>
    <property type="project" value="UniProtKB-EC"/>
</dbReference>
<dbReference type="SUPFAM" id="SSF51735">
    <property type="entry name" value="NAD(P)-binding Rossmann-fold domains"/>
    <property type="match status" value="1"/>
</dbReference>
<dbReference type="Gene3D" id="3.90.25.10">
    <property type="entry name" value="UDP-galactose 4-epimerase, domain 1"/>
    <property type="match status" value="1"/>
</dbReference>
<dbReference type="AlphaFoldDB" id="A0A841L195"/>
<dbReference type="RefSeq" id="WP_184194165.1">
    <property type="nucleotide sequence ID" value="NZ_BMOX01000024.1"/>
</dbReference>
<gene>
    <name evidence="13" type="ORF">FHS79_000249</name>
</gene>
<dbReference type="PANTHER" id="PTHR43725">
    <property type="entry name" value="UDP-GLUCOSE 4-EPIMERASE"/>
    <property type="match status" value="1"/>
</dbReference>
<evidence type="ECO:0000256" key="1">
    <source>
        <dbReference type="ARBA" id="ARBA00000083"/>
    </source>
</evidence>
<feature type="domain" description="NAD-dependent epimerase/dehydratase" evidence="12">
    <location>
        <begin position="28"/>
        <end position="280"/>
    </location>
</feature>
<dbReference type="InterPro" id="IPR005886">
    <property type="entry name" value="UDP_G4E"/>
</dbReference>
<keyword evidence="9" id="KW-0119">Carbohydrate metabolism</keyword>
<dbReference type="Proteomes" id="UP000538147">
    <property type="component" value="Unassembled WGS sequence"/>
</dbReference>
<keyword evidence="7" id="KW-0520">NAD</keyword>
<comment type="catalytic activity">
    <reaction evidence="1">
        <text>UDP-alpha-D-glucose = UDP-alpha-D-galactose</text>
        <dbReference type="Rhea" id="RHEA:22168"/>
        <dbReference type="ChEBI" id="CHEBI:58885"/>
        <dbReference type="ChEBI" id="CHEBI:66914"/>
        <dbReference type="EC" id="5.1.3.2"/>
    </reaction>
</comment>
<evidence type="ECO:0000256" key="4">
    <source>
        <dbReference type="ARBA" id="ARBA00007637"/>
    </source>
</evidence>
<evidence type="ECO:0000256" key="3">
    <source>
        <dbReference type="ARBA" id="ARBA00004947"/>
    </source>
</evidence>